<reference evidence="2" key="1">
    <citation type="submission" date="2022-01" db="EMBL/GenBank/DDBJ databases">
        <authorList>
            <person name="King R."/>
        </authorList>
    </citation>
    <scope>NUCLEOTIDE SEQUENCE</scope>
</reference>
<dbReference type="InterPro" id="IPR004119">
    <property type="entry name" value="EcKL"/>
</dbReference>
<dbReference type="AlphaFoldDB" id="A0A9P0E7P9"/>
<accession>A0A9P0E7P9</accession>
<protein>
    <recommendedName>
        <fullName evidence="1">CHK kinase-like domain-containing protein</fullName>
    </recommendedName>
</protein>
<dbReference type="Gene3D" id="3.90.1200.10">
    <property type="match status" value="1"/>
</dbReference>
<dbReference type="InterPro" id="IPR011009">
    <property type="entry name" value="Kinase-like_dom_sf"/>
</dbReference>
<evidence type="ECO:0000313" key="3">
    <source>
        <dbReference type="Proteomes" id="UP001152798"/>
    </source>
</evidence>
<evidence type="ECO:0000313" key="2">
    <source>
        <dbReference type="EMBL" id="CAH1392390.1"/>
    </source>
</evidence>
<dbReference type="OrthoDB" id="6603172at2759"/>
<dbReference type="SUPFAM" id="SSF56112">
    <property type="entry name" value="Protein kinase-like (PK-like)"/>
    <property type="match status" value="1"/>
</dbReference>
<dbReference type="Pfam" id="PF02958">
    <property type="entry name" value="EcKL"/>
    <property type="match status" value="1"/>
</dbReference>
<dbReference type="SMART" id="SM00587">
    <property type="entry name" value="CHK"/>
    <property type="match status" value="1"/>
</dbReference>
<keyword evidence="3" id="KW-1185">Reference proteome</keyword>
<feature type="domain" description="CHK kinase-like" evidence="1">
    <location>
        <begin position="123"/>
        <end position="317"/>
    </location>
</feature>
<dbReference type="InterPro" id="IPR015897">
    <property type="entry name" value="CHK_kinase-like"/>
</dbReference>
<proteinExistence type="predicted"/>
<organism evidence="2 3">
    <name type="scientific">Nezara viridula</name>
    <name type="common">Southern green stink bug</name>
    <name type="synonym">Cimex viridulus</name>
    <dbReference type="NCBI Taxonomy" id="85310"/>
    <lineage>
        <taxon>Eukaryota</taxon>
        <taxon>Metazoa</taxon>
        <taxon>Ecdysozoa</taxon>
        <taxon>Arthropoda</taxon>
        <taxon>Hexapoda</taxon>
        <taxon>Insecta</taxon>
        <taxon>Pterygota</taxon>
        <taxon>Neoptera</taxon>
        <taxon>Paraneoptera</taxon>
        <taxon>Hemiptera</taxon>
        <taxon>Heteroptera</taxon>
        <taxon>Panheteroptera</taxon>
        <taxon>Pentatomomorpha</taxon>
        <taxon>Pentatomoidea</taxon>
        <taxon>Pentatomidae</taxon>
        <taxon>Pentatominae</taxon>
        <taxon>Nezara</taxon>
    </lineage>
</organism>
<name>A0A9P0E7P9_NEZVI</name>
<dbReference type="PANTHER" id="PTHR11012">
    <property type="entry name" value="PROTEIN KINASE-LIKE DOMAIN-CONTAINING"/>
    <property type="match status" value="1"/>
</dbReference>
<dbReference type="PANTHER" id="PTHR11012:SF56">
    <property type="entry name" value="CHK KINASE-LIKE DOMAIN-CONTAINING PROTEIN-RELATED"/>
    <property type="match status" value="1"/>
</dbReference>
<dbReference type="EMBL" id="OV725077">
    <property type="protein sequence ID" value="CAH1392390.1"/>
    <property type="molecule type" value="Genomic_DNA"/>
</dbReference>
<dbReference type="Proteomes" id="UP001152798">
    <property type="component" value="Chromosome 1"/>
</dbReference>
<gene>
    <name evidence="2" type="ORF">NEZAVI_LOCUS3221</name>
</gene>
<evidence type="ECO:0000259" key="1">
    <source>
        <dbReference type="SMART" id="SM00587"/>
    </source>
</evidence>
<sequence>MDKEIFEVVLSKSSQDPKIKRIIEMRTEPALPKGENYTSTILKITLKVVLGNGRVATKSFIAKKENTGEAAEQFSNDLSLFTAEVSVYTNILREMEYLMEEFGDTEGPLWCEFIHYSRADSIIILEDLKASGFNTVKRTEPQDLDHARLALRSFGRYHAMAKVLEERGLISKDGYKPYLFLNDEVYIRNLFYAPLQILIKGMRKSWGEEWTEYADKLSQVSFEELLKRIKDSGNFDDNTFKCLNHGDGWNNNMMFKHDWEGKPIEMRFVDFQVPHYNSPCMDVTYYLYSSINPTVRHQNLKSLIELYHESLTSSLERFGYKGSKPTLEDINNGMERLVFFGTWFFTSTFACVLTERTDAMDLDLIFKTNGEEGYNLSVYCEDGVIEMIGEDLKALVKLFDES</sequence>